<dbReference type="Proteomes" id="UP000520767">
    <property type="component" value="Unassembled WGS sequence"/>
</dbReference>
<keyword evidence="4" id="KW-1185">Reference proteome</keyword>
<feature type="domain" description="DUF397" evidence="2">
    <location>
        <begin position="9"/>
        <end position="62"/>
    </location>
</feature>
<dbReference type="AlphaFoldDB" id="A0A7W7QB32"/>
<dbReference type="Pfam" id="PF04149">
    <property type="entry name" value="DUF397"/>
    <property type="match status" value="1"/>
</dbReference>
<name>A0A7W7QB32_9PSEU</name>
<evidence type="ECO:0000256" key="1">
    <source>
        <dbReference type="SAM" id="MobiDB-lite"/>
    </source>
</evidence>
<protein>
    <recommendedName>
        <fullName evidence="2">DUF397 domain-containing protein</fullName>
    </recommendedName>
</protein>
<gene>
    <name evidence="3" type="ORF">FHR82_006446</name>
</gene>
<proteinExistence type="predicted"/>
<dbReference type="InterPro" id="IPR007278">
    <property type="entry name" value="DUF397"/>
</dbReference>
<evidence type="ECO:0000313" key="4">
    <source>
        <dbReference type="Proteomes" id="UP000520767"/>
    </source>
</evidence>
<feature type="region of interest" description="Disordered" evidence="1">
    <location>
        <begin position="1"/>
        <end position="21"/>
    </location>
</feature>
<organism evidence="3 4">
    <name type="scientific">Actinophytocola algeriensis</name>
    <dbReference type="NCBI Taxonomy" id="1768010"/>
    <lineage>
        <taxon>Bacteria</taxon>
        <taxon>Bacillati</taxon>
        <taxon>Actinomycetota</taxon>
        <taxon>Actinomycetes</taxon>
        <taxon>Pseudonocardiales</taxon>
        <taxon>Pseudonocardiaceae</taxon>
    </lineage>
</organism>
<accession>A0A7W7QB32</accession>
<reference evidence="3 4" key="1">
    <citation type="submission" date="2020-08" db="EMBL/GenBank/DDBJ databases">
        <title>Genomic Encyclopedia of Type Strains, Phase III (KMG-III): the genomes of soil and plant-associated and newly described type strains.</title>
        <authorList>
            <person name="Whitman W."/>
        </authorList>
    </citation>
    <scope>NUCLEOTIDE SEQUENCE [LARGE SCALE GENOMIC DNA]</scope>
    <source>
        <strain evidence="3 4">CECT 8960</strain>
    </source>
</reference>
<dbReference type="RefSeq" id="WP_184814262.1">
    <property type="nucleotide sequence ID" value="NZ_JACHJQ010000007.1"/>
</dbReference>
<comment type="caution">
    <text evidence="3">The sequence shown here is derived from an EMBL/GenBank/DDBJ whole genome shotgun (WGS) entry which is preliminary data.</text>
</comment>
<sequence length="67" mass="6643">MSTVEFSGAVWRKSSRSGGGANDACVEVAFAGVAVGVRDSKNVAAGHLVFGGAAWQAFAGGVLASRS</sequence>
<dbReference type="EMBL" id="JACHJQ010000007">
    <property type="protein sequence ID" value="MBB4910188.1"/>
    <property type="molecule type" value="Genomic_DNA"/>
</dbReference>
<evidence type="ECO:0000259" key="2">
    <source>
        <dbReference type="Pfam" id="PF04149"/>
    </source>
</evidence>
<evidence type="ECO:0000313" key="3">
    <source>
        <dbReference type="EMBL" id="MBB4910188.1"/>
    </source>
</evidence>